<gene>
    <name evidence="4" type="ORF">GCM10010954_15330</name>
</gene>
<dbReference type="CDD" id="cd04301">
    <property type="entry name" value="NAT_SF"/>
    <property type="match status" value="1"/>
</dbReference>
<protein>
    <recommendedName>
        <fullName evidence="3">N-acetyltransferase domain-containing protein</fullName>
    </recommendedName>
</protein>
<dbReference type="PANTHER" id="PTHR43420:SF47">
    <property type="entry name" value="N-ACETYLTRANSFERASE DOMAIN-CONTAINING PROTEIN"/>
    <property type="match status" value="1"/>
</dbReference>
<dbReference type="PROSITE" id="PS51186">
    <property type="entry name" value="GNAT"/>
    <property type="match status" value="1"/>
</dbReference>
<dbReference type="Proteomes" id="UP000660110">
    <property type="component" value="Unassembled WGS sequence"/>
</dbReference>
<dbReference type="SUPFAM" id="SSF55729">
    <property type="entry name" value="Acyl-CoA N-acyltransferases (Nat)"/>
    <property type="match status" value="1"/>
</dbReference>
<feature type="domain" description="N-acetyltransferase" evidence="3">
    <location>
        <begin position="9"/>
        <end position="145"/>
    </location>
</feature>
<evidence type="ECO:0000313" key="4">
    <source>
        <dbReference type="EMBL" id="GGF17524.1"/>
    </source>
</evidence>
<dbReference type="InterPro" id="IPR000182">
    <property type="entry name" value="GNAT_dom"/>
</dbReference>
<reference evidence="4" key="1">
    <citation type="journal article" date="2014" name="Int. J. Syst. Evol. Microbiol.">
        <title>Complete genome sequence of Corynebacterium casei LMG S-19264T (=DSM 44701T), isolated from a smear-ripened cheese.</title>
        <authorList>
            <consortium name="US DOE Joint Genome Institute (JGI-PGF)"/>
            <person name="Walter F."/>
            <person name="Albersmeier A."/>
            <person name="Kalinowski J."/>
            <person name="Ruckert C."/>
        </authorList>
    </citation>
    <scope>NUCLEOTIDE SEQUENCE</scope>
    <source>
        <strain evidence="4">CGMCC 1.12153</strain>
    </source>
</reference>
<keyword evidence="1" id="KW-0808">Transferase</keyword>
<reference evidence="4" key="2">
    <citation type="submission" date="2020-09" db="EMBL/GenBank/DDBJ databases">
        <authorList>
            <person name="Sun Q."/>
            <person name="Zhou Y."/>
        </authorList>
    </citation>
    <scope>NUCLEOTIDE SEQUENCE</scope>
    <source>
        <strain evidence="4">CGMCC 1.12153</strain>
    </source>
</reference>
<name>A0A917EUT8_HALAA</name>
<dbReference type="InterPro" id="IPR050680">
    <property type="entry name" value="YpeA/RimI_acetyltransf"/>
</dbReference>
<proteinExistence type="predicted"/>
<dbReference type="InterPro" id="IPR016181">
    <property type="entry name" value="Acyl_CoA_acyltransferase"/>
</dbReference>
<accession>A0A917EUT8</accession>
<sequence length="145" mass="16415">MNITHATLGEIEEITPHLGESLKEGSRGYYQIEQDQATKMVQDVLNDDGQIQVVREDDKVAGWVLYGQQKDSFSGENIGFIYDLYVLPDYRSRGFAKAMMENALTELKLQGMTSVRLVVYAGNEAKQLYEKLGFAENRTVMNKPL</sequence>
<evidence type="ECO:0000256" key="1">
    <source>
        <dbReference type="ARBA" id="ARBA00022679"/>
    </source>
</evidence>
<evidence type="ECO:0000313" key="5">
    <source>
        <dbReference type="Proteomes" id="UP000660110"/>
    </source>
</evidence>
<keyword evidence="2" id="KW-0012">Acyltransferase</keyword>
<dbReference type="EMBL" id="BMEL01000002">
    <property type="protein sequence ID" value="GGF17524.1"/>
    <property type="molecule type" value="Genomic_DNA"/>
</dbReference>
<organism evidence="4 5">
    <name type="scientific">Halobacillus andaensis</name>
    <dbReference type="NCBI Taxonomy" id="1176239"/>
    <lineage>
        <taxon>Bacteria</taxon>
        <taxon>Bacillati</taxon>
        <taxon>Bacillota</taxon>
        <taxon>Bacilli</taxon>
        <taxon>Bacillales</taxon>
        <taxon>Bacillaceae</taxon>
        <taxon>Halobacillus</taxon>
    </lineage>
</organism>
<dbReference type="GO" id="GO:0016747">
    <property type="term" value="F:acyltransferase activity, transferring groups other than amino-acyl groups"/>
    <property type="evidence" value="ECO:0007669"/>
    <property type="project" value="InterPro"/>
</dbReference>
<dbReference type="RefSeq" id="WP_188376916.1">
    <property type="nucleotide sequence ID" value="NZ_BMEL01000002.1"/>
</dbReference>
<dbReference type="Gene3D" id="3.40.630.30">
    <property type="match status" value="1"/>
</dbReference>
<keyword evidence="5" id="KW-1185">Reference proteome</keyword>
<dbReference type="Pfam" id="PF00583">
    <property type="entry name" value="Acetyltransf_1"/>
    <property type="match status" value="1"/>
</dbReference>
<evidence type="ECO:0000259" key="3">
    <source>
        <dbReference type="PROSITE" id="PS51186"/>
    </source>
</evidence>
<dbReference type="PANTHER" id="PTHR43420">
    <property type="entry name" value="ACETYLTRANSFERASE"/>
    <property type="match status" value="1"/>
</dbReference>
<dbReference type="AlphaFoldDB" id="A0A917EUT8"/>
<comment type="caution">
    <text evidence="4">The sequence shown here is derived from an EMBL/GenBank/DDBJ whole genome shotgun (WGS) entry which is preliminary data.</text>
</comment>
<evidence type="ECO:0000256" key="2">
    <source>
        <dbReference type="ARBA" id="ARBA00023315"/>
    </source>
</evidence>